<evidence type="ECO:0000313" key="5">
    <source>
        <dbReference type="EMBL" id="MFE8698416.1"/>
    </source>
</evidence>
<dbReference type="NCBIfam" id="NF037995">
    <property type="entry name" value="TRAP_S1"/>
    <property type="match status" value="1"/>
</dbReference>
<dbReference type="InterPro" id="IPR004682">
    <property type="entry name" value="TRAP_DctP"/>
</dbReference>
<evidence type="ECO:0000313" key="6">
    <source>
        <dbReference type="Proteomes" id="UP001601058"/>
    </source>
</evidence>
<dbReference type="Proteomes" id="UP001601058">
    <property type="component" value="Unassembled WGS sequence"/>
</dbReference>
<dbReference type="RefSeq" id="WP_389222784.1">
    <property type="nucleotide sequence ID" value="NZ_JBIACJ010000014.1"/>
</dbReference>
<evidence type="ECO:0000256" key="4">
    <source>
        <dbReference type="SAM" id="SignalP"/>
    </source>
</evidence>
<dbReference type="InterPro" id="IPR038404">
    <property type="entry name" value="TRAP_DctP_sf"/>
</dbReference>
<feature type="signal peptide" evidence="4">
    <location>
        <begin position="1"/>
        <end position="18"/>
    </location>
</feature>
<dbReference type="CDD" id="cd13603">
    <property type="entry name" value="PBP2_TRAP_Siap_TeaA_like"/>
    <property type="match status" value="1"/>
</dbReference>
<dbReference type="PANTHER" id="PTHR33376:SF7">
    <property type="entry name" value="C4-DICARBOXYLATE-BINDING PROTEIN DCTB"/>
    <property type="match status" value="1"/>
</dbReference>
<protein>
    <submittedName>
        <fullName evidence="5">TRAP transporter substrate-binding protein</fullName>
    </submittedName>
</protein>
<organism evidence="5 6">
    <name type="scientific">Cytobacillus mangrovibacter</name>
    <dbReference type="NCBI Taxonomy" id="3299024"/>
    <lineage>
        <taxon>Bacteria</taxon>
        <taxon>Bacillati</taxon>
        <taxon>Bacillota</taxon>
        <taxon>Bacilli</taxon>
        <taxon>Bacillales</taxon>
        <taxon>Bacillaceae</taxon>
        <taxon>Cytobacillus</taxon>
    </lineage>
</organism>
<keyword evidence="6" id="KW-1185">Reference proteome</keyword>
<evidence type="ECO:0000256" key="3">
    <source>
        <dbReference type="ARBA" id="ARBA00022729"/>
    </source>
</evidence>
<evidence type="ECO:0000256" key="2">
    <source>
        <dbReference type="ARBA" id="ARBA00022448"/>
    </source>
</evidence>
<keyword evidence="2" id="KW-0813">Transport</keyword>
<dbReference type="PANTHER" id="PTHR33376">
    <property type="match status" value="1"/>
</dbReference>
<feature type="chain" id="PRO_5045065413" evidence="4">
    <location>
        <begin position="19"/>
        <end position="341"/>
    </location>
</feature>
<comment type="similarity">
    <text evidence="1">Belongs to the bacterial solute-binding protein 7 family.</text>
</comment>
<accession>A0ABW6K2P7</accession>
<comment type="caution">
    <text evidence="5">The sequence shown here is derived from an EMBL/GenBank/DDBJ whole genome shotgun (WGS) entry which is preliminary data.</text>
</comment>
<name>A0ABW6K2P7_9BACI</name>
<dbReference type="Pfam" id="PF03480">
    <property type="entry name" value="DctP"/>
    <property type="match status" value="1"/>
</dbReference>
<gene>
    <name evidence="5" type="ORF">ACFYKT_19090</name>
</gene>
<dbReference type="EMBL" id="JBIACJ010000014">
    <property type="protein sequence ID" value="MFE8698416.1"/>
    <property type="molecule type" value="Genomic_DNA"/>
</dbReference>
<dbReference type="NCBIfam" id="TIGR00787">
    <property type="entry name" value="dctP"/>
    <property type="match status" value="1"/>
</dbReference>
<keyword evidence="3 4" id="KW-0732">Signal</keyword>
<dbReference type="InterPro" id="IPR018389">
    <property type="entry name" value="DctP_fam"/>
</dbReference>
<evidence type="ECO:0000256" key="1">
    <source>
        <dbReference type="ARBA" id="ARBA00009023"/>
    </source>
</evidence>
<dbReference type="PROSITE" id="PS51257">
    <property type="entry name" value="PROKAR_LIPOPROTEIN"/>
    <property type="match status" value="1"/>
</dbReference>
<dbReference type="Gene3D" id="3.40.190.170">
    <property type="entry name" value="Bacterial extracellular solute-binding protein, family 7"/>
    <property type="match status" value="1"/>
</dbReference>
<dbReference type="PIRSF" id="PIRSF006470">
    <property type="entry name" value="DctB"/>
    <property type="match status" value="1"/>
</dbReference>
<proteinExistence type="inferred from homology"/>
<reference evidence="5 6" key="1">
    <citation type="submission" date="2024-08" db="EMBL/GenBank/DDBJ databases">
        <title>Two novel Cytobacillus novel species.</title>
        <authorList>
            <person name="Liu G."/>
        </authorList>
    </citation>
    <scope>NUCLEOTIDE SEQUENCE [LARGE SCALE GENOMIC DNA]</scope>
    <source>
        <strain evidence="5 6">FJAT-53684</strain>
    </source>
</reference>
<sequence>MKKVGLSIILSIFMVALAACSGTQTSSSNSDKPIVLTMGTKMPENNVESKGVTEFARLVEEKTAGKLKIDVFFHEQLGTESEQIENVISGAQDIYFETMTYYLPYVKDFNIHSLPFLFKDNEEYLKFLQSDIQKKMEDDLINKVGIRFINSEKNFIRGPYRVLVSTKPVQKLEDLKGLNLRLAESETAIKAWSALGANTTVIPWSETYLALKQGVVNAATSPISTVTSMNFHEVAKHVTVTYEYPQSLVMAMNEDKFQSLPKELQKSLVEAANEAGEIGSKYINEETESVINKLEEAKVQVYEVDLSPWQEKMDDVYKDLIKNGFLNEELLNEIKDWKAQQ</sequence>